<evidence type="ECO:0000313" key="3">
    <source>
        <dbReference type="Proteomes" id="UP000095553"/>
    </source>
</evidence>
<feature type="transmembrane region" description="Helical" evidence="1">
    <location>
        <begin position="36"/>
        <end position="58"/>
    </location>
</feature>
<keyword evidence="1" id="KW-1133">Transmembrane helix</keyword>
<dbReference type="RefSeq" id="WP_055073084.1">
    <property type="nucleotide sequence ID" value="NZ_CYXY01000012.1"/>
</dbReference>
<dbReference type="EMBL" id="CYXY01000012">
    <property type="protein sequence ID" value="CUN03581.1"/>
    <property type="molecule type" value="Genomic_DNA"/>
</dbReference>
<evidence type="ECO:0000256" key="1">
    <source>
        <dbReference type="SAM" id="Phobius"/>
    </source>
</evidence>
<reference evidence="2 3" key="1">
    <citation type="submission" date="2015-09" db="EMBL/GenBank/DDBJ databases">
        <authorList>
            <consortium name="Pathogen Informatics"/>
        </authorList>
    </citation>
    <scope>NUCLEOTIDE SEQUENCE [LARGE SCALE GENOMIC DNA]</scope>
    <source>
        <strain evidence="2 3">2789STDY5834959</strain>
    </source>
</reference>
<keyword evidence="1" id="KW-0812">Transmembrane</keyword>
<protein>
    <submittedName>
        <fullName evidence="2">Uncharacterized protein</fullName>
    </submittedName>
</protein>
<gene>
    <name evidence="2" type="ORF">ERS852571_02128</name>
</gene>
<name>A0A173TLG8_ANAHA</name>
<keyword evidence="1" id="KW-0472">Membrane</keyword>
<dbReference type="AlphaFoldDB" id="A0A173TLG8"/>
<evidence type="ECO:0000313" key="2">
    <source>
        <dbReference type="EMBL" id="CUN03581.1"/>
    </source>
</evidence>
<feature type="transmembrane region" description="Helical" evidence="1">
    <location>
        <begin position="12"/>
        <end position="30"/>
    </location>
</feature>
<accession>A0A173TLG8</accession>
<proteinExistence type="predicted"/>
<organism evidence="2 3">
    <name type="scientific">Anaerostipes hadrus</name>
    <dbReference type="NCBI Taxonomy" id="649756"/>
    <lineage>
        <taxon>Bacteria</taxon>
        <taxon>Bacillati</taxon>
        <taxon>Bacillota</taxon>
        <taxon>Clostridia</taxon>
        <taxon>Lachnospirales</taxon>
        <taxon>Lachnospiraceae</taxon>
        <taxon>Anaerostipes</taxon>
    </lineage>
</organism>
<sequence length="129" mass="15375">MRNQYEKQEKVLWYAQIMIFLGVLATWFNHMDMHTFYTINIILSVISIISLTLDRFYFSEKIGQKVHNSYSVAYGLLVIFTLLLVIQYAGILKIDLIMQEETKMIWALTPALSLLWKTKFIAFREWDQR</sequence>
<feature type="transmembrane region" description="Helical" evidence="1">
    <location>
        <begin position="70"/>
        <end position="92"/>
    </location>
</feature>
<dbReference type="Proteomes" id="UP000095553">
    <property type="component" value="Unassembled WGS sequence"/>
</dbReference>